<gene>
    <name evidence="2" type="ORF">ARD30_05555</name>
</gene>
<feature type="transmembrane region" description="Helical" evidence="1">
    <location>
        <begin position="304"/>
        <end position="329"/>
    </location>
</feature>
<feature type="transmembrane region" description="Helical" evidence="1">
    <location>
        <begin position="111"/>
        <end position="130"/>
    </location>
</feature>
<dbReference type="RefSeq" id="WP_055728963.1">
    <property type="nucleotide sequence ID" value="NZ_LMAR01000045.1"/>
</dbReference>
<keyword evidence="1" id="KW-0812">Transmembrane</keyword>
<dbReference type="InterPro" id="IPR025461">
    <property type="entry name" value="ABA4-like"/>
</dbReference>
<evidence type="ECO:0008006" key="4">
    <source>
        <dbReference type="Google" id="ProtNLM"/>
    </source>
</evidence>
<dbReference type="EMBL" id="LMAR01000045">
    <property type="protein sequence ID" value="KQK29812.1"/>
    <property type="molecule type" value="Genomic_DNA"/>
</dbReference>
<dbReference type="AlphaFoldDB" id="A0A0Q3KZT0"/>
<feature type="transmembrane region" description="Helical" evidence="1">
    <location>
        <begin position="387"/>
        <end position="408"/>
    </location>
</feature>
<dbReference type="Pfam" id="PF14108">
    <property type="entry name" value="ABA4-like"/>
    <property type="match status" value="1"/>
</dbReference>
<reference evidence="2 3" key="1">
    <citation type="submission" date="2015-10" db="EMBL/GenBank/DDBJ databases">
        <title>Draft genome of Bosea thiooxidans.</title>
        <authorList>
            <person name="Wang X."/>
        </authorList>
    </citation>
    <scope>NUCLEOTIDE SEQUENCE [LARGE SCALE GENOMIC DNA]</scope>
    <source>
        <strain evidence="2 3">CGMCC 9174</strain>
    </source>
</reference>
<dbReference type="STRING" id="53254.SAMN05660750_00093"/>
<comment type="caution">
    <text evidence="2">The sequence shown here is derived from an EMBL/GenBank/DDBJ whole genome shotgun (WGS) entry which is preliminary data.</text>
</comment>
<accession>A0A0Q3KZT0</accession>
<feature type="transmembrane region" description="Helical" evidence="1">
    <location>
        <begin position="358"/>
        <end position="380"/>
    </location>
</feature>
<evidence type="ECO:0000313" key="3">
    <source>
        <dbReference type="Proteomes" id="UP000051562"/>
    </source>
</evidence>
<feature type="transmembrane region" description="Helical" evidence="1">
    <location>
        <begin position="232"/>
        <end position="250"/>
    </location>
</feature>
<sequence>MPVLTLDAAFSSAGQLAMSGWLLLIVAPRWRIGLTIAGIVVPVLLSIGYLVLIAVNWHDAQGGFSSLDDVASLFAARPLLLAGWVHYLAFDLLIGAWLLRSAQREGAPHAAMIPVLALTFLFGPAGYLLYQLIQACRRIASEDRIPRFLARLPAPFRVLEWEPRLTAAGIAMLLLAIPTALAYAADPRLFTGDNVWLKLLKFEISIAIYLLSFAVLLPLTSERFQRSRPGRFLVWPVIALLFFELVYIAWRASRGEASHYNRDSLAAIVLYAAMGVAAVLFTAASGLLAYGLARKDAVPLPPALRRALILGLALTCVLGILSGAVLSAAGAHTVGTPAPSAAVVPFFGWSLSAGDLRVAHFLALHAMQILPVFALVASALGRAAAPLAVDAFALVYGCATAAALVAALNARPLLGIG</sequence>
<dbReference type="Proteomes" id="UP000051562">
    <property type="component" value="Unassembled WGS sequence"/>
</dbReference>
<feature type="transmembrane region" description="Helical" evidence="1">
    <location>
        <begin position="204"/>
        <end position="220"/>
    </location>
</feature>
<keyword evidence="3" id="KW-1185">Reference proteome</keyword>
<feature type="transmembrane region" description="Helical" evidence="1">
    <location>
        <begin position="270"/>
        <end position="292"/>
    </location>
</feature>
<feature type="transmembrane region" description="Helical" evidence="1">
    <location>
        <begin position="32"/>
        <end position="57"/>
    </location>
</feature>
<feature type="transmembrane region" description="Helical" evidence="1">
    <location>
        <begin position="165"/>
        <end position="184"/>
    </location>
</feature>
<keyword evidence="1" id="KW-1133">Transmembrane helix</keyword>
<organism evidence="2 3">
    <name type="scientific">Bosea thiooxidans</name>
    <dbReference type="NCBI Taxonomy" id="53254"/>
    <lineage>
        <taxon>Bacteria</taxon>
        <taxon>Pseudomonadati</taxon>
        <taxon>Pseudomonadota</taxon>
        <taxon>Alphaproteobacteria</taxon>
        <taxon>Hyphomicrobiales</taxon>
        <taxon>Boseaceae</taxon>
        <taxon>Bosea</taxon>
    </lineage>
</organism>
<evidence type="ECO:0000313" key="2">
    <source>
        <dbReference type="EMBL" id="KQK29812.1"/>
    </source>
</evidence>
<keyword evidence="1" id="KW-0472">Membrane</keyword>
<name>A0A0Q3KZT0_9HYPH</name>
<evidence type="ECO:0000256" key="1">
    <source>
        <dbReference type="SAM" id="Phobius"/>
    </source>
</evidence>
<proteinExistence type="predicted"/>
<protein>
    <recommendedName>
        <fullName evidence="4">DUF4281 domain-containing protein</fullName>
    </recommendedName>
</protein>